<sequence length="148" mass="15836">MSCPQVAYLDSSVLARAYLADEDGHQQAIALLADPDIATVTGTWTRIEISGALVRAARSGRADEKGLLAMLDADLVDKVTVLGASQETVEEHALQLVREHALRAMDAWHLAVAALVVPPLLEPGEQRGFASRDAAQRRVAELLGFVAI</sequence>
<dbReference type="GO" id="GO:0004518">
    <property type="term" value="F:nuclease activity"/>
    <property type="evidence" value="ECO:0007669"/>
    <property type="project" value="UniProtKB-KW"/>
</dbReference>
<evidence type="ECO:0000313" key="9">
    <source>
        <dbReference type="Proteomes" id="UP000092668"/>
    </source>
</evidence>
<dbReference type="CDD" id="cd09874">
    <property type="entry name" value="PIN_MT3492-like"/>
    <property type="match status" value="1"/>
</dbReference>
<name>A0A1B8SGD6_9MYCO</name>
<dbReference type="GO" id="GO:0016787">
    <property type="term" value="F:hydrolase activity"/>
    <property type="evidence" value="ECO:0007669"/>
    <property type="project" value="UniProtKB-KW"/>
</dbReference>
<keyword evidence="4" id="KW-0378">Hydrolase</keyword>
<keyword evidence="1" id="KW-1277">Toxin-antitoxin system</keyword>
<keyword evidence="5" id="KW-0460">Magnesium</keyword>
<keyword evidence="9" id="KW-1185">Reference proteome</keyword>
<gene>
    <name evidence="8" type="ORF">ACT18_10875</name>
    <name evidence="7" type="ORF">GWR20_00495</name>
</gene>
<dbReference type="Proteomes" id="UP000466523">
    <property type="component" value="Unassembled WGS sequence"/>
</dbReference>
<reference evidence="7 10" key="2">
    <citation type="submission" date="2020-01" db="EMBL/GenBank/DDBJ databases">
        <authorList>
            <person name="Sanchez-Estrada R."/>
            <person name="Gonzalez-Y-Merchand J.A."/>
            <person name="Rivera-Gutierrez S."/>
        </authorList>
    </citation>
    <scope>NUCLEOTIDE SEQUENCE [LARGE SCALE GENOMIC DNA]</scope>
    <source>
        <strain evidence="7 10">CST 7247</strain>
    </source>
</reference>
<dbReference type="InterPro" id="IPR002716">
    <property type="entry name" value="PIN_dom"/>
</dbReference>
<dbReference type="Pfam" id="PF01850">
    <property type="entry name" value="PIN"/>
    <property type="match status" value="1"/>
</dbReference>
<dbReference type="Gene3D" id="3.40.50.1010">
    <property type="entry name" value="5'-nuclease"/>
    <property type="match status" value="1"/>
</dbReference>
<evidence type="ECO:0000313" key="10">
    <source>
        <dbReference type="Proteomes" id="UP000466523"/>
    </source>
</evidence>
<dbReference type="GO" id="GO:0046872">
    <property type="term" value="F:metal ion binding"/>
    <property type="evidence" value="ECO:0007669"/>
    <property type="project" value="UniProtKB-KW"/>
</dbReference>
<dbReference type="EMBL" id="JAACYR010000001">
    <property type="protein sequence ID" value="NDJ87645.1"/>
    <property type="molecule type" value="Genomic_DNA"/>
</dbReference>
<evidence type="ECO:0000313" key="8">
    <source>
        <dbReference type="EMBL" id="OBY31801.1"/>
    </source>
</evidence>
<evidence type="ECO:0000313" key="7">
    <source>
        <dbReference type="EMBL" id="NDJ87645.1"/>
    </source>
</evidence>
<evidence type="ECO:0000256" key="2">
    <source>
        <dbReference type="ARBA" id="ARBA00022722"/>
    </source>
</evidence>
<evidence type="ECO:0000256" key="5">
    <source>
        <dbReference type="ARBA" id="ARBA00022842"/>
    </source>
</evidence>
<evidence type="ECO:0000256" key="3">
    <source>
        <dbReference type="ARBA" id="ARBA00022723"/>
    </source>
</evidence>
<dbReference type="EMBL" id="LFOE01000012">
    <property type="protein sequence ID" value="OBY31801.1"/>
    <property type="molecule type" value="Genomic_DNA"/>
</dbReference>
<feature type="domain" description="PIN" evidence="6">
    <location>
        <begin position="8"/>
        <end position="114"/>
    </location>
</feature>
<protein>
    <submittedName>
        <fullName evidence="7">Type II toxin-antitoxin system VapC family toxin</fullName>
    </submittedName>
</protein>
<evidence type="ECO:0000259" key="6">
    <source>
        <dbReference type="Pfam" id="PF01850"/>
    </source>
</evidence>
<dbReference type="InterPro" id="IPR029060">
    <property type="entry name" value="PIN-like_dom_sf"/>
</dbReference>
<keyword evidence="2" id="KW-0540">Nuclease</keyword>
<keyword evidence="3" id="KW-0479">Metal-binding</keyword>
<dbReference type="Proteomes" id="UP000092668">
    <property type="component" value="Unassembled WGS sequence"/>
</dbReference>
<dbReference type="PATRIC" id="fig|354243.3.peg.2255"/>
<organism evidence="8 9">
    <name type="scientific">Mycolicibacter kumamotonensis</name>
    <dbReference type="NCBI Taxonomy" id="354243"/>
    <lineage>
        <taxon>Bacteria</taxon>
        <taxon>Bacillati</taxon>
        <taxon>Actinomycetota</taxon>
        <taxon>Actinomycetes</taxon>
        <taxon>Mycobacteriales</taxon>
        <taxon>Mycobacteriaceae</taxon>
        <taxon>Mycolicibacter</taxon>
    </lineage>
</organism>
<accession>A0A1B8SGD6</accession>
<comment type="caution">
    <text evidence="8">The sequence shown here is derived from an EMBL/GenBank/DDBJ whole genome shotgun (WGS) entry which is preliminary data.</text>
</comment>
<reference evidence="8 9" key="1">
    <citation type="submission" date="2015-06" db="EMBL/GenBank/DDBJ databases">
        <title>Genome sequence of Mycobacterium kumamotonense strain Roo.</title>
        <authorList>
            <person name="Greninger A.L."/>
            <person name="Cunningham G."/>
            <person name="Miller S."/>
        </authorList>
    </citation>
    <scope>NUCLEOTIDE SEQUENCE [LARGE SCALE GENOMIC DNA]</scope>
    <source>
        <strain evidence="8 9">Roo</strain>
    </source>
</reference>
<proteinExistence type="predicted"/>
<evidence type="ECO:0000256" key="1">
    <source>
        <dbReference type="ARBA" id="ARBA00022649"/>
    </source>
</evidence>
<dbReference type="AlphaFoldDB" id="A0A1B8SGD6"/>
<dbReference type="RefSeq" id="WP_019738392.1">
    <property type="nucleotide sequence ID" value="NZ_JAACYR010000001.1"/>
</dbReference>
<dbReference type="SUPFAM" id="SSF88723">
    <property type="entry name" value="PIN domain-like"/>
    <property type="match status" value="1"/>
</dbReference>
<evidence type="ECO:0000256" key="4">
    <source>
        <dbReference type="ARBA" id="ARBA00022801"/>
    </source>
</evidence>